<comment type="caution">
    <text evidence="2">The sequence shown here is derived from an EMBL/GenBank/DDBJ whole genome shotgun (WGS) entry which is preliminary data.</text>
</comment>
<feature type="signal peptide" evidence="1">
    <location>
        <begin position="1"/>
        <end position="24"/>
    </location>
</feature>
<keyword evidence="1" id="KW-0732">Signal</keyword>
<dbReference type="InterPro" id="IPR024079">
    <property type="entry name" value="MetalloPept_cat_dom_sf"/>
</dbReference>
<dbReference type="Proteomes" id="UP001250538">
    <property type="component" value="Unassembled WGS sequence"/>
</dbReference>
<organism evidence="2 3">
    <name type="scientific">Paenibacillus suaedae</name>
    <dbReference type="NCBI Taxonomy" id="3077233"/>
    <lineage>
        <taxon>Bacteria</taxon>
        <taxon>Bacillati</taxon>
        <taxon>Bacillota</taxon>
        <taxon>Bacilli</taxon>
        <taxon>Bacillales</taxon>
        <taxon>Paenibacillaceae</taxon>
        <taxon>Paenibacillus</taxon>
    </lineage>
</organism>
<accession>A0AAJ2JXN9</accession>
<protein>
    <recommendedName>
        <fullName evidence="4">Peptidase M10 metallopeptidase domain-containing protein</fullName>
    </recommendedName>
</protein>
<evidence type="ECO:0008006" key="4">
    <source>
        <dbReference type="Google" id="ProtNLM"/>
    </source>
</evidence>
<evidence type="ECO:0000256" key="1">
    <source>
        <dbReference type="SAM" id="SignalP"/>
    </source>
</evidence>
<feature type="chain" id="PRO_5042578645" description="Peptidase M10 metallopeptidase domain-containing protein" evidence="1">
    <location>
        <begin position="25"/>
        <end position="202"/>
    </location>
</feature>
<evidence type="ECO:0000313" key="2">
    <source>
        <dbReference type="EMBL" id="MDT8977766.1"/>
    </source>
</evidence>
<sequence>MKKKWIIALTCFLAIFLVRSAVDAANSDYVSGSWDMSDTTSLGVAVGPSMSNYLSSFKSWYSSWNGVSSKVGLNQPYEQSSLDQTPHFARINIIGKNLGATGSWGETCNYKYSVILGYTCDWNGSWKDSIIKINTNTDSKTRVGYSFLSSDLRKKVFLHELGHSWGLDHPTTTSNAIMKQGDNGYYTIQTYDKNNIKAKYGK</sequence>
<dbReference type="Gene3D" id="3.40.390.10">
    <property type="entry name" value="Collagenase (Catalytic Domain)"/>
    <property type="match status" value="1"/>
</dbReference>
<keyword evidence="3" id="KW-1185">Reference proteome</keyword>
<dbReference type="GO" id="GO:0008237">
    <property type="term" value="F:metallopeptidase activity"/>
    <property type="evidence" value="ECO:0007669"/>
    <property type="project" value="InterPro"/>
</dbReference>
<dbReference type="SUPFAM" id="SSF55486">
    <property type="entry name" value="Metalloproteases ('zincins'), catalytic domain"/>
    <property type="match status" value="1"/>
</dbReference>
<dbReference type="EMBL" id="JAVYAA010000003">
    <property type="protein sequence ID" value="MDT8977766.1"/>
    <property type="molecule type" value="Genomic_DNA"/>
</dbReference>
<dbReference type="RefSeq" id="WP_072729438.1">
    <property type="nucleotide sequence ID" value="NZ_JAVYAA010000003.1"/>
</dbReference>
<evidence type="ECO:0000313" key="3">
    <source>
        <dbReference type="Proteomes" id="UP001250538"/>
    </source>
</evidence>
<name>A0AAJ2JXN9_9BACL</name>
<dbReference type="AlphaFoldDB" id="A0AAJ2JXN9"/>
<gene>
    <name evidence="2" type="ORF">RQP50_16120</name>
</gene>
<proteinExistence type="predicted"/>
<reference evidence="3" key="1">
    <citation type="submission" date="2023-09" db="EMBL/GenBank/DDBJ databases">
        <title>Paenibacillus sp. chi10 Genome sequencing and assembly.</title>
        <authorList>
            <person name="Kim I."/>
        </authorList>
    </citation>
    <scope>NUCLEOTIDE SEQUENCE [LARGE SCALE GENOMIC DNA]</scope>
    <source>
        <strain evidence="3">chi10</strain>
    </source>
</reference>